<dbReference type="CDD" id="cd03139">
    <property type="entry name" value="GATase1_PfpI_2"/>
    <property type="match status" value="1"/>
</dbReference>
<name>A0ABR2ZZ33_9AGAR</name>
<evidence type="ECO:0000313" key="2">
    <source>
        <dbReference type="EMBL" id="KAL0066530.1"/>
    </source>
</evidence>
<accession>A0ABR2ZZ33</accession>
<comment type="caution">
    <text evidence="2">The sequence shown here is derived from an EMBL/GenBank/DDBJ whole genome shotgun (WGS) entry which is preliminary data.</text>
</comment>
<dbReference type="PANTHER" id="PTHR43130:SF15">
    <property type="entry name" value="THIJ_PFPI FAMILY PROTEIN (AFU_ORTHOLOGUE AFUA_5G14240)"/>
    <property type="match status" value="1"/>
</dbReference>
<dbReference type="Pfam" id="PF01965">
    <property type="entry name" value="DJ-1_PfpI"/>
    <property type="match status" value="1"/>
</dbReference>
<protein>
    <recommendedName>
        <fullName evidence="1">DJ-1/PfpI domain-containing protein</fullName>
    </recommendedName>
</protein>
<evidence type="ECO:0000259" key="1">
    <source>
        <dbReference type="Pfam" id="PF01965"/>
    </source>
</evidence>
<reference evidence="2 3" key="1">
    <citation type="submission" date="2024-05" db="EMBL/GenBank/DDBJ databases">
        <title>A draft genome resource for the thread blight pathogen Marasmius tenuissimus strain MS-2.</title>
        <authorList>
            <person name="Yulfo-Soto G.E."/>
            <person name="Baruah I.K."/>
            <person name="Amoako-Attah I."/>
            <person name="Bukari Y."/>
            <person name="Meinhardt L.W."/>
            <person name="Bailey B.A."/>
            <person name="Cohen S.P."/>
        </authorList>
    </citation>
    <scope>NUCLEOTIDE SEQUENCE [LARGE SCALE GENOMIC DNA]</scope>
    <source>
        <strain evidence="2 3">MS-2</strain>
    </source>
</reference>
<feature type="domain" description="DJ-1/PfpI" evidence="1">
    <location>
        <begin position="30"/>
        <end position="189"/>
    </location>
</feature>
<dbReference type="PANTHER" id="PTHR43130">
    <property type="entry name" value="ARAC-FAMILY TRANSCRIPTIONAL REGULATOR"/>
    <property type="match status" value="1"/>
</dbReference>
<dbReference type="SUPFAM" id="SSF52317">
    <property type="entry name" value="Class I glutamine amidotransferase-like"/>
    <property type="match status" value="1"/>
</dbReference>
<proteinExistence type="predicted"/>
<organism evidence="2 3">
    <name type="scientific">Marasmius tenuissimus</name>
    <dbReference type="NCBI Taxonomy" id="585030"/>
    <lineage>
        <taxon>Eukaryota</taxon>
        <taxon>Fungi</taxon>
        <taxon>Dikarya</taxon>
        <taxon>Basidiomycota</taxon>
        <taxon>Agaricomycotina</taxon>
        <taxon>Agaricomycetes</taxon>
        <taxon>Agaricomycetidae</taxon>
        <taxon>Agaricales</taxon>
        <taxon>Marasmiineae</taxon>
        <taxon>Marasmiaceae</taxon>
        <taxon>Marasmius</taxon>
    </lineage>
</organism>
<dbReference type="InterPro" id="IPR052158">
    <property type="entry name" value="INH-QAR"/>
</dbReference>
<sequence>MSSDLKVYRLAVCLYPGVCTTDYQGPVELFCIFNTVNRKALAPFFKHLPNAVIEAEFLSHNMEPIPAMTGPKIVPTMTYEEGLKTAFDIILVPGGPGPKNVPGDIHEFLKKKNPETEYILSVCTGSLHLAYAGLLEGQRATTNKALFNHVVEQTKDQNITWVSKARWVVNDDKHIWTASGVTAGIDQAYAFLVHLFGREFADEAKGLIEFRTQDDANEDEFAAYYGLA</sequence>
<evidence type="ECO:0000313" key="3">
    <source>
        <dbReference type="Proteomes" id="UP001437256"/>
    </source>
</evidence>
<keyword evidence="3" id="KW-1185">Reference proteome</keyword>
<dbReference type="InterPro" id="IPR029062">
    <property type="entry name" value="Class_I_gatase-like"/>
</dbReference>
<dbReference type="InterPro" id="IPR002818">
    <property type="entry name" value="DJ-1/PfpI"/>
</dbReference>
<gene>
    <name evidence="2" type="ORF">AAF712_006573</name>
</gene>
<dbReference type="Proteomes" id="UP001437256">
    <property type="component" value="Unassembled WGS sequence"/>
</dbReference>
<dbReference type="EMBL" id="JBBXMP010000035">
    <property type="protein sequence ID" value="KAL0066530.1"/>
    <property type="molecule type" value="Genomic_DNA"/>
</dbReference>
<dbReference type="Gene3D" id="3.40.50.880">
    <property type="match status" value="1"/>
</dbReference>